<evidence type="ECO:0000256" key="3">
    <source>
        <dbReference type="PIRSR" id="PIRSR037505-2"/>
    </source>
</evidence>
<dbReference type="EMBL" id="JAJEQR010000010">
    <property type="protein sequence ID" value="MCC2230336.1"/>
    <property type="molecule type" value="Genomic_DNA"/>
</dbReference>
<gene>
    <name evidence="6" type="ORF">LKD81_04885</name>
</gene>
<protein>
    <submittedName>
        <fullName evidence="6">Homocysteine S-methyltransferase family protein</fullName>
    </submittedName>
</protein>
<evidence type="ECO:0000313" key="6">
    <source>
        <dbReference type="EMBL" id="MCC2230336.1"/>
    </source>
</evidence>
<organism evidence="6 7">
    <name type="scientific">Hominifimenecus microfluidus</name>
    <dbReference type="NCBI Taxonomy" id="2885348"/>
    <lineage>
        <taxon>Bacteria</taxon>
        <taxon>Bacillati</taxon>
        <taxon>Bacillota</taxon>
        <taxon>Clostridia</taxon>
        <taxon>Lachnospirales</taxon>
        <taxon>Lachnospiraceae</taxon>
        <taxon>Hominifimenecus</taxon>
    </lineage>
</organism>
<dbReference type="InterPro" id="IPR036589">
    <property type="entry name" value="HCY_dom_sf"/>
</dbReference>
<comment type="caution">
    <text evidence="6">The sequence shown here is derived from an EMBL/GenBank/DDBJ whole genome shotgun (WGS) entry which is preliminary data.</text>
</comment>
<dbReference type="GO" id="GO:0008168">
    <property type="term" value="F:methyltransferase activity"/>
    <property type="evidence" value="ECO:0007669"/>
    <property type="project" value="UniProtKB-UniRule"/>
</dbReference>
<dbReference type="GO" id="GO:0008270">
    <property type="term" value="F:zinc ion binding"/>
    <property type="evidence" value="ECO:0007669"/>
    <property type="project" value="InterPro"/>
</dbReference>
<dbReference type="AlphaFoldDB" id="A0AAE3JG41"/>
<sequence>MTRQEFAELVAQDILVLDGATGSNMIKAGMPRGFCSEDWILENPQPLIDLQRSYVEAGSQIVYAPTFSCNRIGLGNFGLADRMADMNRELVALSKEAVGGRALIAGDLTTTGQMMAPRGPMTYEKLLDVYKEHVTCLLDAGVDLLGAETMLSVEETMAFVDAATSLCDLPIMCTLTLQADGTALYGGDAIEAVVTLQEMGASAVGLNCSVGPDQLEAVIRSMAEVATVPVIAKPNAGMPTITETGEAVYSMNAVDFGRSMKMLVDAGARIVGGCCGTDAEYIREVCKNVKNH</sequence>
<evidence type="ECO:0000256" key="4">
    <source>
        <dbReference type="PROSITE-ProRule" id="PRU00333"/>
    </source>
</evidence>
<keyword evidence="1 4" id="KW-0489">Methyltransferase</keyword>
<dbReference type="GO" id="GO:0009086">
    <property type="term" value="P:methionine biosynthetic process"/>
    <property type="evidence" value="ECO:0007669"/>
    <property type="project" value="InterPro"/>
</dbReference>
<dbReference type="SUPFAM" id="SSF82282">
    <property type="entry name" value="Homocysteine S-methyltransferase"/>
    <property type="match status" value="1"/>
</dbReference>
<proteinExistence type="predicted"/>
<dbReference type="PANTHER" id="PTHR11103:SF18">
    <property type="entry name" value="SLR1189 PROTEIN"/>
    <property type="match status" value="1"/>
</dbReference>
<name>A0AAE3JG41_9FIRM</name>
<keyword evidence="2 4" id="KW-0808">Transferase</keyword>
<feature type="domain" description="Hcy-binding" evidence="5">
    <location>
        <begin position="3"/>
        <end position="289"/>
    </location>
</feature>
<dbReference type="InterPro" id="IPR017226">
    <property type="entry name" value="BHMT-like"/>
</dbReference>
<evidence type="ECO:0000259" key="5">
    <source>
        <dbReference type="PROSITE" id="PS50970"/>
    </source>
</evidence>
<keyword evidence="3 4" id="KW-0479">Metal-binding</keyword>
<comment type="cofactor">
    <cofactor evidence="3">
        <name>Zn(2+)</name>
        <dbReference type="ChEBI" id="CHEBI:29105"/>
    </cofactor>
    <text evidence="3">Binds 1 zinc ion per subunit.</text>
</comment>
<keyword evidence="3 4" id="KW-0862">Zinc</keyword>
<dbReference type="Proteomes" id="UP001198182">
    <property type="component" value="Unassembled WGS sequence"/>
</dbReference>
<feature type="binding site" evidence="3 4">
    <location>
        <position position="275"/>
    </location>
    <ligand>
        <name>Zn(2+)</name>
        <dbReference type="ChEBI" id="CHEBI:29105"/>
    </ligand>
</feature>
<dbReference type="GO" id="GO:0032259">
    <property type="term" value="P:methylation"/>
    <property type="evidence" value="ECO:0007669"/>
    <property type="project" value="UniProtKB-KW"/>
</dbReference>
<dbReference type="Pfam" id="PF02574">
    <property type="entry name" value="S-methyl_trans"/>
    <property type="match status" value="1"/>
</dbReference>
<keyword evidence="7" id="KW-1185">Reference proteome</keyword>
<reference evidence="6" key="1">
    <citation type="submission" date="2021-10" db="EMBL/GenBank/DDBJ databases">
        <title>Anaerobic single-cell dispensing facilitates the cultivation of human gut bacteria.</title>
        <authorList>
            <person name="Afrizal A."/>
        </authorList>
    </citation>
    <scope>NUCLEOTIDE SEQUENCE</scope>
    <source>
        <strain evidence="6">CLA-AA-H215</strain>
    </source>
</reference>
<dbReference type="RefSeq" id="WP_308453041.1">
    <property type="nucleotide sequence ID" value="NZ_JAJEQR010000010.1"/>
</dbReference>
<dbReference type="Gene3D" id="3.20.20.330">
    <property type="entry name" value="Homocysteine-binding-like domain"/>
    <property type="match status" value="1"/>
</dbReference>
<dbReference type="PROSITE" id="PS50970">
    <property type="entry name" value="HCY"/>
    <property type="match status" value="1"/>
</dbReference>
<feature type="binding site" evidence="3 4">
    <location>
        <position position="208"/>
    </location>
    <ligand>
        <name>Zn(2+)</name>
        <dbReference type="ChEBI" id="CHEBI:29105"/>
    </ligand>
</feature>
<evidence type="ECO:0000313" key="7">
    <source>
        <dbReference type="Proteomes" id="UP001198182"/>
    </source>
</evidence>
<accession>A0AAE3JG41</accession>
<evidence type="ECO:0000256" key="2">
    <source>
        <dbReference type="ARBA" id="ARBA00022679"/>
    </source>
</evidence>
<dbReference type="InterPro" id="IPR003726">
    <property type="entry name" value="HCY_dom"/>
</dbReference>
<feature type="binding site" evidence="3 4">
    <location>
        <position position="274"/>
    </location>
    <ligand>
        <name>Zn(2+)</name>
        <dbReference type="ChEBI" id="CHEBI:29105"/>
    </ligand>
</feature>
<dbReference type="PIRSF" id="PIRSF037505">
    <property type="entry name" value="Betaine_HMT"/>
    <property type="match status" value="1"/>
</dbReference>
<evidence type="ECO:0000256" key="1">
    <source>
        <dbReference type="ARBA" id="ARBA00022603"/>
    </source>
</evidence>
<dbReference type="PANTHER" id="PTHR11103">
    <property type="entry name" value="SLR1189 PROTEIN"/>
    <property type="match status" value="1"/>
</dbReference>